<protein>
    <submittedName>
        <fullName evidence="2">Uncharacterized protein</fullName>
    </submittedName>
</protein>
<keyword evidence="1" id="KW-0732">Signal</keyword>
<feature type="chain" id="PRO_5002004713" evidence="1">
    <location>
        <begin position="19"/>
        <end position="165"/>
    </location>
</feature>
<feature type="signal peptide" evidence="1">
    <location>
        <begin position="1"/>
        <end position="18"/>
    </location>
</feature>
<evidence type="ECO:0000256" key="1">
    <source>
        <dbReference type="SAM" id="SignalP"/>
    </source>
</evidence>
<dbReference type="EMBL" id="JNCF01000075">
    <property type="protein sequence ID" value="KGP62365.1"/>
    <property type="molecule type" value="Genomic_DNA"/>
</dbReference>
<gene>
    <name evidence="2" type="ORF">EP47_13830</name>
</gene>
<sequence>MRFICLIILFLKCFLALANNLETPNSNLFYNADEHGYIRINCDLPISNTLSCSVEQLLFFHDEVPDGGCHISWSSPRREIFTYNSKNNIWVNVRNENNECGILNYSSLYRKNDEEWIYKFGTHVLFKNRKLEGFAGSCKAFQNSGVEYTNKFKVMRLNCNSFTLI</sequence>
<reference evidence="2 3" key="1">
    <citation type="submission" date="2014-05" db="EMBL/GenBank/DDBJ databases">
        <authorList>
            <person name="Rizzardi K."/>
            <person name="Winiecka-Krusnell J."/>
            <person name="Ramliden M."/>
            <person name="Alm E."/>
            <person name="Andersson S."/>
            <person name="Byfors S."/>
        </authorList>
    </citation>
    <scope>NUCLEOTIDE SEQUENCE [LARGE SCALE GENOMIC DNA]</scope>
    <source>
        <strain evidence="2 3">LEGN</strain>
    </source>
</reference>
<evidence type="ECO:0000313" key="3">
    <source>
        <dbReference type="Proteomes" id="UP000054422"/>
    </source>
</evidence>
<proteinExistence type="predicted"/>
<keyword evidence="3" id="KW-1185">Reference proteome</keyword>
<name>A0A0A2SMK7_9GAMM</name>
<organism evidence="2 3">
    <name type="scientific">Legionella norrlandica</name>
    <dbReference type="NCBI Taxonomy" id="1498499"/>
    <lineage>
        <taxon>Bacteria</taxon>
        <taxon>Pseudomonadati</taxon>
        <taxon>Pseudomonadota</taxon>
        <taxon>Gammaproteobacteria</taxon>
        <taxon>Legionellales</taxon>
        <taxon>Legionellaceae</taxon>
        <taxon>Legionella</taxon>
    </lineage>
</organism>
<evidence type="ECO:0000313" key="2">
    <source>
        <dbReference type="EMBL" id="KGP62365.1"/>
    </source>
</evidence>
<dbReference type="AlphaFoldDB" id="A0A0A2SMK7"/>
<dbReference type="RefSeq" id="WP_011213403.1">
    <property type="nucleotide sequence ID" value="NZ_JNCF01000075.1"/>
</dbReference>
<accession>A0A0A2SMK7</accession>
<comment type="caution">
    <text evidence="2">The sequence shown here is derived from an EMBL/GenBank/DDBJ whole genome shotgun (WGS) entry which is preliminary data.</text>
</comment>
<dbReference type="Proteomes" id="UP000054422">
    <property type="component" value="Unassembled WGS sequence"/>
</dbReference>